<dbReference type="AlphaFoldDB" id="A0A3M6V453"/>
<accession>A0A3M6V453</accession>
<sequence>MNLKICNDISAEEMEHFDARNGARFFAYDNELSDYEQLEARYSALNQGDRALHNGLSAPTLGPAVQDAPPPADRLVGYPAQESDQNVQGTSELRLPRGYDDQPLFQLQTNDFQVNVISSLSENDQAIEQSCNMQELRLWKNEIVRQVSNP</sequence>
<evidence type="ECO:0000313" key="1">
    <source>
        <dbReference type="EMBL" id="RMX60504.1"/>
    </source>
</evidence>
<dbReference type="OrthoDB" id="5985106at2759"/>
<dbReference type="EMBL" id="RCHS01000141">
    <property type="protein sequence ID" value="RMX60504.1"/>
    <property type="molecule type" value="Genomic_DNA"/>
</dbReference>
<gene>
    <name evidence="1" type="ORF">pdam_00001397</name>
</gene>
<organism evidence="1 2">
    <name type="scientific">Pocillopora damicornis</name>
    <name type="common">Cauliflower coral</name>
    <name type="synonym">Millepora damicornis</name>
    <dbReference type="NCBI Taxonomy" id="46731"/>
    <lineage>
        <taxon>Eukaryota</taxon>
        <taxon>Metazoa</taxon>
        <taxon>Cnidaria</taxon>
        <taxon>Anthozoa</taxon>
        <taxon>Hexacorallia</taxon>
        <taxon>Scleractinia</taxon>
        <taxon>Astrocoeniina</taxon>
        <taxon>Pocilloporidae</taxon>
        <taxon>Pocillopora</taxon>
    </lineage>
</organism>
<proteinExistence type="predicted"/>
<protein>
    <submittedName>
        <fullName evidence="1">Uncharacterized protein</fullName>
    </submittedName>
</protein>
<keyword evidence="2" id="KW-1185">Reference proteome</keyword>
<reference evidence="1 2" key="1">
    <citation type="journal article" date="2018" name="Sci. Rep.">
        <title>Comparative analysis of the Pocillopora damicornis genome highlights role of immune system in coral evolution.</title>
        <authorList>
            <person name="Cunning R."/>
            <person name="Bay R.A."/>
            <person name="Gillette P."/>
            <person name="Baker A.C."/>
            <person name="Traylor-Knowles N."/>
        </authorList>
    </citation>
    <scope>NUCLEOTIDE SEQUENCE [LARGE SCALE GENOMIC DNA]</scope>
    <source>
        <strain evidence="1">RSMAS</strain>
        <tissue evidence="1">Whole animal</tissue>
    </source>
</reference>
<evidence type="ECO:0000313" key="2">
    <source>
        <dbReference type="Proteomes" id="UP000275408"/>
    </source>
</evidence>
<dbReference type="Proteomes" id="UP000275408">
    <property type="component" value="Unassembled WGS sequence"/>
</dbReference>
<name>A0A3M6V453_POCDA</name>
<comment type="caution">
    <text evidence="1">The sequence shown here is derived from an EMBL/GenBank/DDBJ whole genome shotgun (WGS) entry which is preliminary data.</text>
</comment>